<evidence type="ECO:0000256" key="1">
    <source>
        <dbReference type="ARBA" id="ARBA00004173"/>
    </source>
</evidence>
<dbReference type="PANTHER" id="PTHR46103">
    <property type="entry name" value="RRNA METHYLTRANSFERASE 1, MITOCHONDRIAL"/>
    <property type="match status" value="1"/>
</dbReference>
<sequence length="343" mass="37507">MESEESYSYSAYRPFATTVRTSPRLDSPPMDREWAPKPRRFIPKMDYDAEWIYGASVVEAALKAGRRKCLRLYIFAGRNRAEEGRERDAEMAGMAKQAGAEVVWEEDVGVLDSMSDSRPHNGYVLETHPLPKTPILALGPVSPTKSSLTLTLAQHSPTNTPIESSTYPTKLYSRSPKPRYPLVLLLDEILDPGNLGAILRSAYFLGVTAVSVSARNCASLSPVALKASAGAAEFLPILEHARTERVVQASVENGWSFFAAVPPVTKQQGRRDRYFVASEVGEKLLEGPVCLVVGSEGEGLRQVVKRECEFCVGLERAVGTERVVDSLNVSVASALLCNAFLKG</sequence>
<evidence type="ECO:0000256" key="4">
    <source>
        <dbReference type="ARBA" id="ARBA00022603"/>
    </source>
</evidence>
<feature type="compositionally biased region" description="Polar residues" evidence="10">
    <location>
        <begin position="151"/>
        <end position="168"/>
    </location>
</feature>
<keyword evidence="8" id="KW-0496">Mitochondrion</keyword>
<dbReference type="InterPro" id="IPR029064">
    <property type="entry name" value="Ribosomal_eL30-like_sf"/>
</dbReference>
<keyword evidence="3" id="KW-0698">rRNA processing</keyword>
<feature type="region of interest" description="Disordered" evidence="10">
    <location>
        <begin position="151"/>
        <end position="170"/>
    </location>
</feature>
<evidence type="ECO:0000256" key="10">
    <source>
        <dbReference type="SAM" id="MobiDB-lite"/>
    </source>
</evidence>
<dbReference type="Pfam" id="PF08032">
    <property type="entry name" value="SpoU_sub_bind"/>
    <property type="match status" value="1"/>
</dbReference>
<dbReference type="SUPFAM" id="SSF75217">
    <property type="entry name" value="alpha/beta knot"/>
    <property type="match status" value="1"/>
</dbReference>
<name>A0A3N4KS23_9PEZI</name>
<proteinExistence type="inferred from homology"/>
<evidence type="ECO:0000259" key="11">
    <source>
        <dbReference type="SMART" id="SM00967"/>
    </source>
</evidence>
<dbReference type="InterPro" id="IPR029026">
    <property type="entry name" value="tRNA_m1G_MTases_N"/>
</dbReference>
<organism evidence="12 13">
    <name type="scientific">Morchella conica CCBAS932</name>
    <dbReference type="NCBI Taxonomy" id="1392247"/>
    <lineage>
        <taxon>Eukaryota</taxon>
        <taxon>Fungi</taxon>
        <taxon>Dikarya</taxon>
        <taxon>Ascomycota</taxon>
        <taxon>Pezizomycotina</taxon>
        <taxon>Pezizomycetes</taxon>
        <taxon>Pezizales</taxon>
        <taxon>Morchellaceae</taxon>
        <taxon>Morchella</taxon>
    </lineage>
</organism>
<dbReference type="InterPro" id="IPR013123">
    <property type="entry name" value="SpoU_subst-bd"/>
</dbReference>
<comment type="similarity">
    <text evidence="2">Belongs to the class IV-like SAM-binding methyltransferase superfamily. RNA methyltransferase TrmH family.</text>
</comment>
<reference evidence="12 13" key="1">
    <citation type="journal article" date="2018" name="Nat. Ecol. Evol.">
        <title>Pezizomycetes genomes reveal the molecular basis of ectomycorrhizal truffle lifestyle.</title>
        <authorList>
            <person name="Murat C."/>
            <person name="Payen T."/>
            <person name="Noel B."/>
            <person name="Kuo A."/>
            <person name="Morin E."/>
            <person name="Chen J."/>
            <person name="Kohler A."/>
            <person name="Krizsan K."/>
            <person name="Balestrini R."/>
            <person name="Da Silva C."/>
            <person name="Montanini B."/>
            <person name="Hainaut M."/>
            <person name="Levati E."/>
            <person name="Barry K.W."/>
            <person name="Belfiori B."/>
            <person name="Cichocki N."/>
            <person name="Clum A."/>
            <person name="Dockter R.B."/>
            <person name="Fauchery L."/>
            <person name="Guy J."/>
            <person name="Iotti M."/>
            <person name="Le Tacon F."/>
            <person name="Lindquist E.A."/>
            <person name="Lipzen A."/>
            <person name="Malagnac F."/>
            <person name="Mello A."/>
            <person name="Molinier V."/>
            <person name="Miyauchi S."/>
            <person name="Poulain J."/>
            <person name="Riccioni C."/>
            <person name="Rubini A."/>
            <person name="Sitrit Y."/>
            <person name="Splivallo R."/>
            <person name="Traeger S."/>
            <person name="Wang M."/>
            <person name="Zifcakova L."/>
            <person name="Wipf D."/>
            <person name="Zambonelli A."/>
            <person name="Paolocci F."/>
            <person name="Nowrousian M."/>
            <person name="Ottonello S."/>
            <person name="Baldrian P."/>
            <person name="Spatafora J.W."/>
            <person name="Henrissat B."/>
            <person name="Nagy L.G."/>
            <person name="Aury J.M."/>
            <person name="Wincker P."/>
            <person name="Grigoriev I.V."/>
            <person name="Bonfante P."/>
            <person name="Martin F.M."/>
        </authorList>
    </citation>
    <scope>NUCLEOTIDE SEQUENCE [LARGE SCALE GENOMIC DNA]</scope>
    <source>
        <strain evidence="12 13">CCBAS932</strain>
    </source>
</reference>
<keyword evidence="5" id="KW-0808">Transferase</keyword>
<dbReference type="InterPro" id="IPR029028">
    <property type="entry name" value="Alpha/beta_knot_MTases"/>
</dbReference>
<dbReference type="Gene3D" id="3.40.1280.10">
    <property type="match status" value="1"/>
</dbReference>
<dbReference type="InterPro" id="IPR001537">
    <property type="entry name" value="SpoU_MeTrfase"/>
</dbReference>
<dbReference type="InParanoid" id="A0A3N4KS23"/>
<keyword evidence="7" id="KW-0809">Transit peptide</keyword>
<gene>
    <name evidence="12" type="ORF">P167DRAFT_505207</name>
</gene>
<dbReference type="Proteomes" id="UP000277580">
    <property type="component" value="Unassembled WGS sequence"/>
</dbReference>
<dbReference type="SMART" id="SM00967">
    <property type="entry name" value="SpoU_sub_bind"/>
    <property type="match status" value="1"/>
</dbReference>
<dbReference type="PANTHER" id="PTHR46103:SF1">
    <property type="entry name" value="RRNA METHYLTRANSFERASE 1, MITOCHONDRIAL"/>
    <property type="match status" value="1"/>
</dbReference>
<keyword evidence="13" id="KW-1185">Reference proteome</keyword>
<dbReference type="CDD" id="cd18105">
    <property type="entry name" value="SpoU-like_MRM1"/>
    <property type="match status" value="1"/>
</dbReference>
<evidence type="ECO:0000256" key="9">
    <source>
        <dbReference type="ARBA" id="ARBA00034881"/>
    </source>
</evidence>
<dbReference type="InterPro" id="IPR047182">
    <property type="entry name" value="MRM1"/>
</dbReference>
<dbReference type="InterPro" id="IPR047261">
    <property type="entry name" value="MRM1_MeTrfase_dom"/>
</dbReference>
<evidence type="ECO:0000313" key="13">
    <source>
        <dbReference type="Proteomes" id="UP000277580"/>
    </source>
</evidence>
<evidence type="ECO:0000256" key="8">
    <source>
        <dbReference type="ARBA" id="ARBA00023128"/>
    </source>
</evidence>
<dbReference type="GO" id="GO:0016435">
    <property type="term" value="F:rRNA (guanine) methyltransferase activity"/>
    <property type="evidence" value="ECO:0007669"/>
    <property type="project" value="TreeGrafter"/>
</dbReference>
<evidence type="ECO:0000256" key="6">
    <source>
        <dbReference type="ARBA" id="ARBA00022691"/>
    </source>
</evidence>
<accession>A0A3N4KS23</accession>
<dbReference type="GO" id="GO:0003723">
    <property type="term" value="F:RNA binding"/>
    <property type="evidence" value="ECO:0007669"/>
    <property type="project" value="InterPro"/>
</dbReference>
<dbReference type="EMBL" id="ML119123">
    <property type="protein sequence ID" value="RPB13353.1"/>
    <property type="molecule type" value="Genomic_DNA"/>
</dbReference>
<dbReference type="SUPFAM" id="SSF55315">
    <property type="entry name" value="L30e-like"/>
    <property type="match status" value="1"/>
</dbReference>
<evidence type="ECO:0000313" key="12">
    <source>
        <dbReference type="EMBL" id="RPB13353.1"/>
    </source>
</evidence>
<evidence type="ECO:0000256" key="5">
    <source>
        <dbReference type="ARBA" id="ARBA00022679"/>
    </source>
</evidence>
<evidence type="ECO:0000256" key="2">
    <source>
        <dbReference type="ARBA" id="ARBA00007228"/>
    </source>
</evidence>
<dbReference type="Gene3D" id="3.30.1330.30">
    <property type="match status" value="1"/>
</dbReference>
<dbReference type="STRING" id="1392247.A0A3N4KS23"/>
<protein>
    <recommendedName>
        <fullName evidence="9">rRNA methyltransferase 1, mitochondrial</fullName>
    </recommendedName>
</protein>
<dbReference type="Pfam" id="PF00588">
    <property type="entry name" value="SpoU_methylase"/>
    <property type="match status" value="1"/>
</dbReference>
<comment type="subcellular location">
    <subcellularLocation>
        <location evidence="1">Mitochondrion</location>
    </subcellularLocation>
</comment>
<keyword evidence="4" id="KW-0489">Methyltransferase</keyword>
<feature type="domain" description="RNA 2-O ribose methyltransferase substrate binding" evidence="11">
    <location>
        <begin position="51"/>
        <end position="133"/>
    </location>
</feature>
<dbReference type="FunCoup" id="A0A3N4KS23">
    <property type="interactions" value="220"/>
</dbReference>
<dbReference type="GO" id="GO:0005739">
    <property type="term" value="C:mitochondrion"/>
    <property type="evidence" value="ECO:0007669"/>
    <property type="project" value="UniProtKB-SubCell"/>
</dbReference>
<evidence type="ECO:0000256" key="7">
    <source>
        <dbReference type="ARBA" id="ARBA00022946"/>
    </source>
</evidence>
<keyword evidence="6" id="KW-0949">S-adenosyl-L-methionine</keyword>
<evidence type="ECO:0000256" key="3">
    <source>
        <dbReference type="ARBA" id="ARBA00022552"/>
    </source>
</evidence>
<dbReference type="AlphaFoldDB" id="A0A3N4KS23"/>
<dbReference type="OrthoDB" id="270651at2759"/>